<evidence type="ECO:0000313" key="11">
    <source>
        <dbReference type="EMBL" id="KLV05395.1"/>
    </source>
</evidence>
<dbReference type="GO" id="GO:0015562">
    <property type="term" value="F:efflux transmembrane transporter activity"/>
    <property type="evidence" value="ECO:0007669"/>
    <property type="project" value="InterPro"/>
</dbReference>
<evidence type="ECO:0000256" key="4">
    <source>
        <dbReference type="ARBA" id="ARBA00022475"/>
    </source>
</evidence>
<dbReference type="FunFam" id="1.20.1640.10:FF:000001">
    <property type="entry name" value="Efflux pump membrane transporter"/>
    <property type="match status" value="1"/>
</dbReference>
<evidence type="ECO:0000256" key="5">
    <source>
        <dbReference type="ARBA" id="ARBA00022519"/>
    </source>
</evidence>
<dbReference type="SUPFAM" id="SSF82866">
    <property type="entry name" value="Multidrug efflux transporter AcrB transmembrane domain"/>
    <property type="match status" value="2"/>
</dbReference>
<comment type="similarity">
    <text evidence="2 9">Belongs to the resistance-nodulation-cell division (RND) (TC 2.A.6) family.</text>
</comment>
<comment type="caution">
    <text evidence="11">The sequence shown here is derived from an EMBL/GenBank/DDBJ whole genome shotgun (WGS) entry which is preliminary data.</text>
</comment>
<proteinExistence type="inferred from homology"/>
<dbReference type="PRINTS" id="PR00702">
    <property type="entry name" value="ACRIFLAVINRP"/>
</dbReference>
<dbReference type="InterPro" id="IPR001036">
    <property type="entry name" value="Acrflvin-R"/>
</dbReference>
<dbReference type="Proteomes" id="UP000036097">
    <property type="component" value="Unassembled WGS sequence"/>
</dbReference>
<dbReference type="Gene3D" id="3.30.70.1440">
    <property type="entry name" value="Multidrug efflux transporter AcrB pore domain"/>
    <property type="match status" value="1"/>
</dbReference>
<feature type="transmembrane region" description="Helical" evidence="9">
    <location>
        <begin position="874"/>
        <end position="891"/>
    </location>
</feature>
<dbReference type="GO" id="GO:0005886">
    <property type="term" value="C:plasma membrane"/>
    <property type="evidence" value="ECO:0007669"/>
    <property type="project" value="UniProtKB-SubCell"/>
</dbReference>
<dbReference type="PATRIC" id="fig|1195763.3.peg.2491"/>
<dbReference type="SUPFAM" id="SSF82714">
    <property type="entry name" value="Multidrug efflux transporter AcrB TolC docking domain, DN and DC subdomains"/>
    <property type="match status" value="2"/>
</dbReference>
<evidence type="ECO:0000256" key="8">
    <source>
        <dbReference type="ARBA" id="ARBA00023136"/>
    </source>
</evidence>
<feature type="transmembrane region" description="Helical" evidence="9">
    <location>
        <begin position="441"/>
        <end position="461"/>
    </location>
</feature>
<protein>
    <recommendedName>
        <fullName evidence="9">Efflux pump membrane transporter</fullName>
    </recommendedName>
</protein>
<reference evidence="11 12" key="1">
    <citation type="submission" date="2015-05" db="EMBL/GenBank/DDBJ databases">
        <title>Photobacterium galathea sp. nov.</title>
        <authorList>
            <person name="Machado H."/>
            <person name="Gram L."/>
        </authorList>
    </citation>
    <scope>NUCLEOTIDE SEQUENCE [LARGE SCALE GENOMIC DNA]</scope>
    <source>
        <strain evidence="11 12">CGMCC 1.12159</strain>
    </source>
</reference>
<dbReference type="Gene3D" id="3.30.2090.10">
    <property type="entry name" value="Multidrug efflux transporter AcrB TolC docking domain, DN and DC subdomains"/>
    <property type="match status" value="2"/>
</dbReference>
<keyword evidence="5 9" id="KW-0997">Cell inner membrane</keyword>
<dbReference type="OrthoDB" id="9757904at2"/>
<organism evidence="11 12">
    <name type="scientific">Photobacterium aquae</name>
    <dbReference type="NCBI Taxonomy" id="1195763"/>
    <lineage>
        <taxon>Bacteria</taxon>
        <taxon>Pseudomonadati</taxon>
        <taxon>Pseudomonadota</taxon>
        <taxon>Gammaproteobacteria</taxon>
        <taxon>Vibrionales</taxon>
        <taxon>Vibrionaceae</taxon>
        <taxon>Photobacterium</taxon>
    </lineage>
</organism>
<evidence type="ECO:0000256" key="3">
    <source>
        <dbReference type="ARBA" id="ARBA00022448"/>
    </source>
</evidence>
<feature type="transmembrane region" description="Helical" evidence="9">
    <location>
        <begin position="971"/>
        <end position="992"/>
    </location>
</feature>
<feature type="domain" description="SSD" evidence="10">
    <location>
        <begin position="371"/>
        <end position="498"/>
    </location>
</feature>
<dbReference type="Gene3D" id="3.30.70.1320">
    <property type="entry name" value="Multidrug efflux transporter AcrB pore domain like"/>
    <property type="match status" value="1"/>
</dbReference>
<keyword evidence="3 9" id="KW-0813">Transport</keyword>
<dbReference type="InterPro" id="IPR027463">
    <property type="entry name" value="AcrB_DN_DC_subdom"/>
</dbReference>
<feature type="transmembrane region" description="Helical" evidence="9">
    <location>
        <begin position="368"/>
        <end position="390"/>
    </location>
</feature>
<dbReference type="STRING" id="1195763.ABT56_11810"/>
<name>A0A0J1H0N9_9GAMM</name>
<evidence type="ECO:0000256" key="1">
    <source>
        <dbReference type="ARBA" id="ARBA00004429"/>
    </source>
</evidence>
<evidence type="ECO:0000256" key="9">
    <source>
        <dbReference type="RuleBase" id="RU364070"/>
    </source>
</evidence>
<feature type="transmembrane region" description="Helical" evidence="9">
    <location>
        <begin position="12"/>
        <end position="33"/>
    </location>
</feature>
<feature type="transmembrane region" description="Helical" evidence="9">
    <location>
        <begin position="926"/>
        <end position="950"/>
    </location>
</feature>
<feature type="transmembrane region" description="Helical" evidence="9">
    <location>
        <begin position="898"/>
        <end position="920"/>
    </location>
</feature>
<keyword evidence="4" id="KW-1003">Cell membrane</keyword>
<dbReference type="PROSITE" id="PS50156">
    <property type="entry name" value="SSD"/>
    <property type="match status" value="1"/>
</dbReference>
<feature type="transmembrane region" description="Helical" evidence="9">
    <location>
        <begin position="473"/>
        <end position="500"/>
    </location>
</feature>
<dbReference type="Gene3D" id="1.20.1640.10">
    <property type="entry name" value="Multidrug efflux transporter AcrB transmembrane domain"/>
    <property type="match status" value="2"/>
</dbReference>
<feature type="transmembrane region" description="Helical" evidence="9">
    <location>
        <begin position="396"/>
        <end position="415"/>
    </location>
</feature>
<dbReference type="GO" id="GO:0042910">
    <property type="term" value="F:xenobiotic transmembrane transporter activity"/>
    <property type="evidence" value="ECO:0007669"/>
    <property type="project" value="TreeGrafter"/>
</dbReference>
<dbReference type="NCBIfam" id="TIGR00915">
    <property type="entry name" value="2A0602"/>
    <property type="match status" value="1"/>
</dbReference>
<dbReference type="EMBL" id="LDOT01000014">
    <property type="protein sequence ID" value="KLV05395.1"/>
    <property type="molecule type" value="Genomic_DNA"/>
</dbReference>
<feature type="transmembrane region" description="Helical" evidence="9">
    <location>
        <begin position="536"/>
        <end position="554"/>
    </location>
</feature>
<dbReference type="InterPro" id="IPR000731">
    <property type="entry name" value="SSD"/>
</dbReference>
<dbReference type="AlphaFoldDB" id="A0A0J1H0N9"/>
<feature type="transmembrane region" description="Helical" evidence="9">
    <location>
        <begin position="1004"/>
        <end position="1030"/>
    </location>
</feature>
<dbReference type="PANTHER" id="PTHR32063">
    <property type="match status" value="1"/>
</dbReference>
<dbReference type="Gene3D" id="3.30.70.1430">
    <property type="entry name" value="Multidrug efflux transporter AcrB pore domain"/>
    <property type="match status" value="2"/>
</dbReference>
<evidence type="ECO:0000259" key="10">
    <source>
        <dbReference type="PROSITE" id="PS50156"/>
    </source>
</evidence>
<dbReference type="PANTHER" id="PTHR32063:SF76">
    <property type="entry name" value="EFFLUX PUMP MEMBRANE TRANSPORTER"/>
    <property type="match status" value="1"/>
</dbReference>
<gene>
    <name evidence="11" type="ORF">ABT56_11810</name>
</gene>
<dbReference type="FunFam" id="3.30.70.1430:FF:000001">
    <property type="entry name" value="Efflux pump membrane transporter"/>
    <property type="match status" value="1"/>
</dbReference>
<dbReference type="InterPro" id="IPR004764">
    <property type="entry name" value="MdtF-like"/>
</dbReference>
<evidence type="ECO:0000256" key="6">
    <source>
        <dbReference type="ARBA" id="ARBA00022692"/>
    </source>
</evidence>
<keyword evidence="6 9" id="KW-0812">Transmembrane</keyword>
<keyword evidence="8 9" id="KW-0472">Membrane</keyword>
<accession>A0A0J1H0N9</accession>
<dbReference type="NCBIfam" id="NF000282">
    <property type="entry name" value="RND_permease_1"/>
    <property type="match status" value="1"/>
</dbReference>
<keyword evidence="7 9" id="KW-1133">Transmembrane helix</keyword>
<comment type="subcellular location">
    <subcellularLocation>
        <location evidence="1 9">Cell inner membrane</location>
        <topology evidence="1 9">Multi-pass membrane protein</topology>
    </subcellularLocation>
</comment>
<evidence type="ECO:0000313" key="12">
    <source>
        <dbReference type="Proteomes" id="UP000036097"/>
    </source>
</evidence>
<feature type="transmembrane region" description="Helical" evidence="9">
    <location>
        <begin position="341"/>
        <end position="361"/>
    </location>
</feature>
<dbReference type="Pfam" id="PF00873">
    <property type="entry name" value="ACR_tran"/>
    <property type="match status" value="1"/>
</dbReference>
<evidence type="ECO:0000256" key="7">
    <source>
        <dbReference type="ARBA" id="ARBA00022989"/>
    </source>
</evidence>
<dbReference type="GO" id="GO:0009636">
    <property type="term" value="P:response to toxic substance"/>
    <property type="evidence" value="ECO:0007669"/>
    <property type="project" value="UniProtKB-ARBA"/>
</dbReference>
<keyword evidence="12" id="KW-1185">Reference proteome</keyword>
<evidence type="ECO:0000256" key="2">
    <source>
        <dbReference type="ARBA" id="ARBA00010942"/>
    </source>
</evidence>
<sequence>MLSRFFIQRPKFALVISIILTLAGAIALLNLPVAEYPKISPPSVGVTAYYSGASAEVVEEAIADPIEASVNGVENMIYMSSKSANDGSYSLNVTFDIGTDPDMAQVNVQNRVAQIESKLPAEVRMVGVTVKKRSPDLLMVLNFYSPDGKYDDKFLINYINLNVKDQLARVTGISEVNVIGGGEYAMRVWLDPEKMANLGLTTSDINAALSEQNVQVAAGKVGAPPYNNAQEVQFNLVTKGRLETVEEFEHVVLRANTDGSMVYLKDVARVELGKKFYDGNGLFRNQPASIVALNLQSDANALESGQAVMDLLERMSADFPEGMSYETSYDTTLFVSESIKGVVKTLIEAILLVIAVTYLFLGSMRSTLIPVVAIPVSLIGTFAIMLATGFTINTVTLFGLILAIGIVVDDAILVIENVDTIMKRDPSLTPRKATLMAMKEVTGPIITSTLVLLAVFLPVAMLPGITGIMYRQFALTICISVVISSINALTLSPALCSLVLKQGGDNTSRWFSVFNRGLEKVTLKYGAIAGFMVRKVALLMAFFALAVGAVTFLSKTTSTAFVPTEDKGILLVNVQLPDSASLSRTEQTTKKLQTILEGEPGIDGITVANGYAFLTGAAASNGASLFIKLKEWDVRNAMDGDHSSAAIANRINGRAAMELSEAIVFAMGAPAVPGMGAASGFEFVLEDTLGRSRTDLANVMGEVIQKANQQPEIQFTFSTFRANVPHFYIDVDRVKAKQLGIPLTEIFQTLQGNLGSMYVNDFTLYGKNFRVTVQADSDYRDSLDTLERFHVRSSSGEMIPLSTLTTVEQVFEPDVAWRYNMYRSAVIQGSPAPGYSSGDAIAAMERVAAEVLPQGYQFEWTGMAYQEVKAGNQAIYAFALALIFIYLFMVAQYESWSIPLAIILVVPVATLGSFLALAITGTPLNLYAQIGLVLLIALAAKNAILIVEFAKLEREEKELDIEKAAVRGGKLRFRAVNMTSWSFILGIMPLIFASGAGHISQNSLGISLTGGLLCVLLAGTFLIPGFFALVQRKREKFHGGSTRLIPIDDEDDSELNAK</sequence>
<dbReference type="SUPFAM" id="SSF82693">
    <property type="entry name" value="Multidrug efflux transporter AcrB pore domain, PN1, PN2, PC1 and PC2 subdomains"/>
    <property type="match status" value="3"/>
</dbReference>
<dbReference type="RefSeq" id="WP_047879078.1">
    <property type="nucleotide sequence ID" value="NZ_LDOT01000014.1"/>
</dbReference>